<dbReference type="EMBL" id="BRXW01000111">
    <property type="protein sequence ID" value="GMI07326.1"/>
    <property type="molecule type" value="Genomic_DNA"/>
</dbReference>
<keyword evidence="4" id="KW-1185">Reference proteome</keyword>
<protein>
    <recommendedName>
        <fullName evidence="5">Peptidylprolyl isomerase</fullName>
    </recommendedName>
</protein>
<sequence length="359" mass="38958">MKLLAFYVLYTLSALTLSYTPTPRTKVTSTMRTTMRTPISPPPLPRQLPQSRSTFLRTLASILPILIPFSSSALTPTAIGSAERTCRQNGNCLETLNLDGALGFNWGGADRCDARDPDCRVDGKLAGEEFVDMSVPGYLDEVYKVVTIKLAIDRKPSTLKLGLFSTTSPPLLKQFLDLSTTGLTTGSSLLYESGYGSTSSPILLSSGELTSLNTKSQLITFGIKSQGQSYAKKNNLRKPEEEYIPQERPRRLEGGGGGGKEKIGKGIVYVSNLGLGHLTSPSTPSDAAFSSLFYITGFGEYKPSKDLVPIGQVIGEESMRTLRRLGNLPVNKKFKGVVGGKEGRTLVNVRIEEVLVEDY</sequence>
<evidence type="ECO:0000256" key="1">
    <source>
        <dbReference type="SAM" id="MobiDB-lite"/>
    </source>
</evidence>
<feature type="chain" id="PRO_5040899265" description="Peptidylprolyl isomerase" evidence="2">
    <location>
        <begin position="19"/>
        <end position="359"/>
    </location>
</feature>
<proteinExistence type="predicted"/>
<feature type="compositionally biased region" description="Polar residues" evidence="1">
    <location>
        <begin position="25"/>
        <end position="37"/>
    </location>
</feature>
<accession>A0A9W7CJI3</accession>
<feature type="signal peptide" evidence="2">
    <location>
        <begin position="1"/>
        <end position="18"/>
    </location>
</feature>
<evidence type="ECO:0008006" key="5">
    <source>
        <dbReference type="Google" id="ProtNLM"/>
    </source>
</evidence>
<keyword evidence="2" id="KW-0732">Signal</keyword>
<comment type="caution">
    <text evidence="3">The sequence shown here is derived from an EMBL/GenBank/DDBJ whole genome shotgun (WGS) entry which is preliminary data.</text>
</comment>
<organism evidence="3 4">
    <name type="scientific">Triparma laevis f. longispina</name>
    <dbReference type="NCBI Taxonomy" id="1714387"/>
    <lineage>
        <taxon>Eukaryota</taxon>
        <taxon>Sar</taxon>
        <taxon>Stramenopiles</taxon>
        <taxon>Ochrophyta</taxon>
        <taxon>Bolidophyceae</taxon>
        <taxon>Parmales</taxon>
        <taxon>Triparmaceae</taxon>
        <taxon>Triparma</taxon>
    </lineage>
</organism>
<evidence type="ECO:0000313" key="3">
    <source>
        <dbReference type="EMBL" id="GMI07326.1"/>
    </source>
</evidence>
<evidence type="ECO:0000256" key="2">
    <source>
        <dbReference type="SAM" id="SignalP"/>
    </source>
</evidence>
<dbReference type="OrthoDB" id="204975at2759"/>
<reference evidence="4" key="1">
    <citation type="journal article" date="2023" name="Commun. Biol.">
        <title>Genome analysis of Parmales, the sister group of diatoms, reveals the evolutionary specialization of diatoms from phago-mixotrophs to photoautotrophs.</title>
        <authorList>
            <person name="Ban H."/>
            <person name="Sato S."/>
            <person name="Yoshikawa S."/>
            <person name="Yamada K."/>
            <person name="Nakamura Y."/>
            <person name="Ichinomiya M."/>
            <person name="Sato N."/>
            <person name="Blanc-Mathieu R."/>
            <person name="Endo H."/>
            <person name="Kuwata A."/>
            <person name="Ogata H."/>
        </authorList>
    </citation>
    <scope>NUCLEOTIDE SEQUENCE [LARGE SCALE GENOMIC DNA]</scope>
    <source>
        <strain evidence="4">NIES 3700</strain>
    </source>
</reference>
<gene>
    <name evidence="3" type="ORF">TrLO_g7525</name>
</gene>
<evidence type="ECO:0000313" key="4">
    <source>
        <dbReference type="Proteomes" id="UP001165122"/>
    </source>
</evidence>
<feature type="region of interest" description="Disordered" evidence="1">
    <location>
        <begin position="25"/>
        <end position="47"/>
    </location>
</feature>
<dbReference type="Proteomes" id="UP001165122">
    <property type="component" value="Unassembled WGS sequence"/>
</dbReference>
<name>A0A9W7CJI3_9STRA</name>
<dbReference type="AlphaFoldDB" id="A0A9W7CJI3"/>